<feature type="compositionally biased region" description="Basic and acidic residues" evidence="1">
    <location>
        <begin position="15"/>
        <end position="28"/>
    </location>
</feature>
<gene>
    <name evidence="2" type="ORF">AV530_018632</name>
</gene>
<evidence type="ECO:0000313" key="3">
    <source>
        <dbReference type="Proteomes" id="UP000190648"/>
    </source>
</evidence>
<dbReference type="EMBL" id="LSYS01007707">
    <property type="protein sequence ID" value="OPJ71322.1"/>
    <property type="molecule type" value="Genomic_DNA"/>
</dbReference>
<protein>
    <submittedName>
        <fullName evidence="2">Uncharacterized protein</fullName>
    </submittedName>
</protein>
<dbReference type="AlphaFoldDB" id="A0A1V4JGJ4"/>
<evidence type="ECO:0000313" key="2">
    <source>
        <dbReference type="EMBL" id="OPJ71322.1"/>
    </source>
</evidence>
<accession>A0A1V4JGJ4</accession>
<reference evidence="2 3" key="1">
    <citation type="submission" date="2016-02" db="EMBL/GenBank/DDBJ databases">
        <title>Band-tailed pigeon sequencing and assembly.</title>
        <authorList>
            <person name="Soares A.E."/>
            <person name="Novak B.J."/>
            <person name="Rice E.S."/>
            <person name="O'Connell B."/>
            <person name="Chang D."/>
            <person name="Weber S."/>
            <person name="Shapiro B."/>
        </authorList>
    </citation>
    <scope>NUCLEOTIDE SEQUENCE [LARGE SCALE GENOMIC DNA]</scope>
    <source>
        <strain evidence="2">BTP2013</strain>
        <tissue evidence="2">Blood</tissue>
    </source>
</reference>
<name>A0A1V4JGJ4_PATFA</name>
<feature type="region of interest" description="Disordered" evidence="1">
    <location>
        <begin position="15"/>
        <end position="40"/>
    </location>
</feature>
<organism evidence="2 3">
    <name type="scientific">Patagioenas fasciata monilis</name>
    <dbReference type="NCBI Taxonomy" id="372326"/>
    <lineage>
        <taxon>Eukaryota</taxon>
        <taxon>Metazoa</taxon>
        <taxon>Chordata</taxon>
        <taxon>Craniata</taxon>
        <taxon>Vertebrata</taxon>
        <taxon>Euteleostomi</taxon>
        <taxon>Archelosauria</taxon>
        <taxon>Archosauria</taxon>
        <taxon>Dinosauria</taxon>
        <taxon>Saurischia</taxon>
        <taxon>Theropoda</taxon>
        <taxon>Coelurosauria</taxon>
        <taxon>Aves</taxon>
        <taxon>Neognathae</taxon>
        <taxon>Neoaves</taxon>
        <taxon>Columbimorphae</taxon>
        <taxon>Columbiformes</taxon>
        <taxon>Columbidae</taxon>
        <taxon>Patagioenas</taxon>
    </lineage>
</organism>
<dbReference type="Proteomes" id="UP000190648">
    <property type="component" value="Unassembled WGS sequence"/>
</dbReference>
<keyword evidence="3" id="KW-1185">Reference proteome</keyword>
<feature type="compositionally biased region" description="Polar residues" evidence="1">
    <location>
        <begin position="29"/>
        <end position="40"/>
    </location>
</feature>
<proteinExistence type="predicted"/>
<evidence type="ECO:0000256" key="1">
    <source>
        <dbReference type="SAM" id="MobiDB-lite"/>
    </source>
</evidence>
<sequence>MQMWNLNQKFYSEHSEELTGNSGKEEKQCSTPTLQTSNGLSRSVMPGQYAKITRASATIFCWGAQDIAVGFTRSPTLVREPNQARVRKLQGSQLFTQKLPSNKAKDSAAGSQCFMCTKFITELLLHKWALLLKCLQQQFEPKKNEVLGVAEGLI</sequence>
<comment type="caution">
    <text evidence="2">The sequence shown here is derived from an EMBL/GenBank/DDBJ whole genome shotgun (WGS) entry which is preliminary data.</text>
</comment>